<protein>
    <submittedName>
        <fullName evidence="2">Uncharacterized protein</fullName>
    </submittedName>
</protein>
<proteinExistence type="predicted"/>
<name>A0ABP0HWH3_9DINO</name>
<gene>
    <name evidence="2" type="ORF">CCMP2556_LOCUS3695</name>
</gene>
<feature type="region of interest" description="Disordered" evidence="1">
    <location>
        <begin position="283"/>
        <end position="313"/>
    </location>
</feature>
<feature type="compositionally biased region" description="Basic and acidic residues" evidence="1">
    <location>
        <begin position="284"/>
        <end position="299"/>
    </location>
</feature>
<keyword evidence="3" id="KW-1185">Reference proteome</keyword>
<evidence type="ECO:0000313" key="3">
    <source>
        <dbReference type="Proteomes" id="UP001642484"/>
    </source>
</evidence>
<evidence type="ECO:0000313" key="2">
    <source>
        <dbReference type="EMBL" id="CAK8994558.1"/>
    </source>
</evidence>
<accession>A0ABP0HWH3</accession>
<organism evidence="2 3">
    <name type="scientific">Durusdinium trenchii</name>
    <dbReference type="NCBI Taxonomy" id="1381693"/>
    <lineage>
        <taxon>Eukaryota</taxon>
        <taxon>Sar</taxon>
        <taxon>Alveolata</taxon>
        <taxon>Dinophyceae</taxon>
        <taxon>Suessiales</taxon>
        <taxon>Symbiodiniaceae</taxon>
        <taxon>Durusdinium</taxon>
    </lineage>
</organism>
<comment type="caution">
    <text evidence="2">The sequence shown here is derived from an EMBL/GenBank/DDBJ whole genome shotgun (WGS) entry which is preliminary data.</text>
</comment>
<dbReference type="EMBL" id="CAXAMN010001448">
    <property type="protein sequence ID" value="CAK8994558.1"/>
    <property type="molecule type" value="Genomic_DNA"/>
</dbReference>
<reference evidence="2 3" key="1">
    <citation type="submission" date="2024-02" db="EMBL/GenBank/DDBJ databases">
        <authorList>
            <person name="Chen Y."/>
            <person name="Shah S."/>
            <person name="Dougan E. K."/>
            <person name="Thang M."/>
            <person name="Chan C."/>
        </authorList>
    </citation>
    <scope>NUCLEOTIDE SEQUENCE [LARGE SCALE GENOMIC DNA]</scope>
</reference>
<sequence length="313" mass="33794">MTRGNLRALEVSSLFAATHDRLGKVLEAVFDLKIEKGESTAVYAGKAPAASAAAEAEGVVLPDVARGYLLRRFAKLNVEIKAVVMAAARQTTYPKNLFQAANQTGTYHVEDEGYINDEESQADENAFEVFVPEAGYGPDDEFEEQDAVDALLTWKQTRAGVAQTKLARGFGGRSGSGSGRDFKKLESRVASKEGGQQGKDSSTTPSTKVNLVLMIWSNDHVDEEMLLSIHGVMETSRRIPGDRLSGQVMMAMVAGWEYVEGLLACARQAGDQSLPPAATYVRQGNERHQSSGNTEEKLIDAWAMSGQGKPSST</sequence>
<dbReference type="Proteomes" id="UP001642484">
    <property type="component" value="Unassembled WGS sequence"/>
</dbReference>
<evidence type="ECO:0000256" key="1">
    <source>
        <dbReference type="SAM" id="MobiDB-lite"/>
    </source>
</evidence>